<name>A0A9N9TCD5_DIABA</name>
<keyword evidence="1" id="KW-1133">Transmembrane helix</keyword>
<feature type="transmembrane region" description="Helical" evidence="1">
    <location>
        <begin position="160"/>
        <end position="182"/>
    </location>
</feature>
<dbReference type="EMBL" id="OU898284">
    <property type="protein sequence ID" value="CAG9840307.1"/>
    <property type="molecule type" value="Genomic_DNA"/>
</dbReference>
<evidence type="ECO:0000313" key="2">
    <source>
        <dbReference type="EMBL" id="CAG9840307.1"/>
    </source>
</evidence>
<dbReference type="PANTHER" id="PTHR11161:SF0">
    <property type="entry name" value="O-ACYLTRANSFERASE LIKE PROTEIN"/>
    <property type="match status" value="1"/>
</dbReference>
<keyword evidence="1" id="KW-0472">Membrane</keyword>
<dbReference type="InterPro" id="IPR052728">
    <property type="entry name" value="O2_lipid_transport_reg"/>
</dbReference>
<feature type="transmembrane region" description="Helical" evidence="1">
    <location>
        <begin position="14"/>
        <end position="33"/>
    </location>
</feature>
<gene>
    <name evidence="2" type="ORF">DIABBA_LOCUS12958</name>
</gene>
<feature type="transmembrane region" description="Helical" evidence="1">
    <location>
        <begin position="129"/>
        <end position="148"/>
    </location>
</feature>
<keyword evidence="1" id="KW-0812">Transmembrane</keyword>
<sequence length="207" mass="23656">MKNLRGNPHWHKQFMSISGNTCGPLLGIIYGYIIHKTKNVEMFKEKRTMWKILYYIFSYVPSLGIIIIPGWYVLVLKPEYDPFMASFIAVIGRPIFILSIGFGIYGCLHGIGGITEHVLKWPPVYILGRLSYSVYLVHSTIIMSRQATARTPIYVSEIQIAYYLLADVAASFLVALLVTLFFEMPISALKKYLLPQPSKDIEEKKEQ</sequence>
<dbReference type="OrthoDB" id="10265389at2759"/>
<keyword evidence="3" id="KW-1185">Reference proteome</keyword>
<evidence type="ECO:0008006" key="4">
    <source>
        <dbReference type="Google" id="ProtNLM"/>
    </source>
</evidence>
<evidence type="ECO:0000313" key="3">
    <source>
        <dbReference type="Proteomes" id="UP001153709"/>
    </source>
</evidence>
<protein>
    <recommendedName>
        <fullName evidence="4">Acyltransferase 3 domain-containing protein</fullName>
    </recommendedName>
</protein>
<proteinExistence type="predicted"/>
<feature type="transmembrane region" description="Helical" evidence="1">
    <location>
        <begin position="86"/>
        <end position="108"/>
    </location>
</feature>
<dbReference type="PANTHER" id="PTHR11161">
    <property type="entry name" value="O-ACYLTRANSFERASE"/>
    <property type="match status" value="1"/>
</dbReference>
<organism evidence="2 3">
    <name type="scientific">Diabrotica balteata</name>
    <name type="common">Banded cucumber beetle</name>
    <dbReference type="NCBI Taxonomy" id="107213"/>
    <lineage>
        <taxon>Eukaryota</taxon>
        <taxon>Metazoa</taxon>
        <taxon>Ecdysozoa</taxon>
        <taxon>Arthropoda</taxon>
        <taxon>Hexapoda</taxon>
        <taxon>Insecta</taxon>
        <taxon>Pterygota</taxon>
        <taxon>Neoptera</taxon>
        <taxon>Endopterygota</taxon>
        <taxon>Coleoptera</taxon>
        <taxon>Polyphaga</taxon>
        <taxon>Cucujiformia</taxon>
        <taxon>Chrysomeloidea</taxon>
        <taxon>Chrysomelidae</taxon>
        <taxon>Galerucinae</taxon>
        <taxon>Diabroticina</taxon>
        <taxon>Diabroticites</taxon>
        <taxon>Diabrotica</taxon>
    </lineage>
</organism>
<feature type="transmembrane region" description="Helical" evidence="1">
    <location>
        <begin position="53"/>
        <end position="74"/>
    </location>
</feature>
<accession>A0A9N9TCD5</accession>
<dbReference type="AlphaFoldDB" id="A0A9N9TCD5"/>
<dbReference type="Proteomes" id="UP001153709">
    <property type="component" value="Chromosome 9"/>
</dbReference>
<evidence type="ECO:0000256" key="1">
    <source>
        <dbReference type="SAM" id="Phobius"/>
    </source>
</evidence>
<reference evidence="2" key="1">
    <citation type="submission" date="2022-01" db="EMBL/GenBank/DDBJ databases">
        <authorList>
            <person name="King R."/>
        </authorList>
    </citation>
    <scope>NUCLEOTIDE SEQUENCE</scope>
</reference>